<dbReference type="RefSeq" id="WP_161619852.1">
    <property type="nucleotide sequence ID" value="NZ_JARKHX010000003.1"/>
</dbReference>
<dbReference type="EMBL" id="JARKHX010000003">
    <property type="protein sequence ID" value="MDF4193861.1"/>
    <property type="molecule type" value="Genomic_DNA"/>
</dbReference>
<dbReference type="Pfam" id="PF13408">
    <property type="entry name" value="Zn_ribbon_recom"/>
    <property type="match status" value="1"/>
</dbReference>
<dbReference type="InterPro" id="IPR036162">
    <property type="entry name" value="Resolvase-like_N_sf"/>
</dbReference>
<dbReference type="InterPro" id="IPR025827">
    <property type="entry name" value="Zn_ribbon_recom_dom"/>
</dbReference>
<dbReference type="InterPro" id="IPR011109">
    <property type="entry name" value="DNA_bind_recombinase_dom"/>
</dbReference>
<dbReference type="Gene3D" id="3.40.50.1390">
    <property type="entry name" value="Resolvase, N-terminal catalytic domain"/>
    <property type="match status" value="1"/>
</dbReference>
<evidence type="ECO:0000313" key="4">
    <source>
        <dbReference type="EMBL" id="MDF4193861.1"/>
    </source>
</evidence>
<accession>A0AAP3YE34</accession>
<proteinExistence type="predicted"/>
<dbReference type="InterPro" id="IPR038109">
    <property type="entry name" value="DNA_bind_recomb_sf"/>
</dbReference>
<dbReference type="Proteomes" id="UP001222377">
    <property type="component" value="Unassembled WGS sequence"/>
</dbReference>
<feature type="domain" description="Recombinase" evidence="3">
    <location>
        <begin position="189"/>
        <end position="328"/>
    </location>
</feature>
<evidence type="ECO:0000313" key="5">
    <source>
        <dbReference type="Proteomes" id="UP001222377"/>
    </source>
</evidence>
<dbReference type="Pfam" id="PF07508">
    <property type="entry name" value="Recombinase"/>
    <property type="match status" value="1"/>
</dbReference>
<dbReference type="SUPFAM" id="SSF53041">
    <property type="entry name" value="Resolvase-like"/>
    <property type="match status" value="1"/>
</dbReference>
<dbReference type="Gene3D" id="3.90.1750.20">
    <property type="entry name" value="Putative Large Serine Recombinase, Chain B, Domain 2"/>
    <property type="match status" value="1"/>
</dbReference>
<name>A0AAP3YE34_BACAM</name>
<evidence type="ECO:0000259" key="3">
    <source>
        <dbReference type="PROSITE" id="PS51737"/>
    </source>
</evidence>
<dbReference type="Pfam" id="PF00239">
    <property type="entry name" value="Resolvase"/>
    <property type="match status" value="1"/>
</dbReference>
<keyword evidence="1" id="KW-0175">Coiled coil</keyword>
<feature type="domain" description="Resolvase/invertase-type recombinase catalytic" evidence="2">
    <location>
        <begin position="29"/>
        <end position="181"/>
    </location>
</feature>
<dbReference type="InterPro" id="IPR006119">
    <property type="entry name" value="Resolv_N"/>
</dbReference>
<dbReference type="PANTHER" id="PTHR30461">
    <property type="entry name" value="DNA-INVERTASE FROM LAMBDOID PROPHAGE"/>
    <property type="match status" value="1"/>
</dbReference>
<dbReference type="PANTHER" id="PTHR30461:SF23">
    <property type="entry name" value="DNA RECOMBINASE-RELATED"/>
    <property type="match status" value="1"/>
</dbReference>
<dbReference type="PROSITE" id="PS51737">
    <property type="entry name" value="RECOMBINASE_DNA_BIND"/>
    <property type="match status" value="1"/>
</dbReference>
<comment type="caution">
    <text evidence="4">The sequence shown here is derived from an EMBL/GenBank/DDBJ whole genome shotgun (WGS) entry which is preliminary data.</text>
</comment>
<organism evidence="4 5">
    <name type="scientific">Bacillus amyloliquefaciens</name>
    <name type="common">Bacillus velezensis</name>
    <dbReference type="NCBI Taxonomy" id="1390"/>
    <lineage>
        <taxon>Bacteria</taxon>
        <taxon>Bacillati</taxon>
        <taxon>Bacillota</taxon>
        <taxon>Bacilli</taxon>
        <taxon>Bacillales</taxon>
        <taxon>Bacillaceae</taxon>
        <taxon>Bacillus</taxon>
        <taxon>Bacillus amyloliquefaciens group</taxon>
    </lineage>
</organism>
<gene>
    <name evidence="4" type="ORF">PV946_08770</name>
</gene>
<sequence length="569" mass="65812">MTDIKDVFKHHKSRVDKIDTIEEKTKKDTYGVLIRVSDVKQVTKDSIPMQRERAYKFIKERDGILYKEYIEEAVSASKNSIKQRPVLQELLKDIEDGKINKVIAYKRDRLSRIQKDWLTILDTIFKNNCDIEFTSAEEQPISSNPMVRGIMEPVLGFLANMESNNTSMRVKETRASIAAKGRWTGGTLPYGYDLNKNKEIVVIKEVIPSLIEIEDLYLNGIGVGSITRYMNGHEVKHLGKRKKGADIKRVVYKGRKTYWTESAVEGVLFNPFYAGIIEYSKEGNKHLQYDQDKFVREKGFHEAIRTLDKQEKIYEMKSKKSISAPRKFSTTFLLTGLVYCSECGSPIQSRTVLKKERNNEKYCYYVCASKQNKDKTSRNEICPSKNFKQNILEDFVVSKLLEMFDGFNKDNLKEEILKGIDQGKSTIETDIVSAQAELKELQSELVSIMNLMKRVSPESPLYEEIITDYEKSYTETLLKKKEIEEKLESLQQSIKENNDKEIEQNIVLDALKNFSIVFKEASQVQRKTLLDSIIKRIDISQDGKLNILCNFEIPKDEKSYVHPINRRPV</sequence>
<dbReference type="AlphaFoldDB" id="A0AAP3YE34"/>
<protein>
    <submittedName>
        <fullName evidence="4">Recombinase family protein</fullName>
    </submittedName>
</protein>
<dbReference type="InterPro" id="IPR050639">
    <property type="entry name" value="SSR_resolvase"/>
</dbReference>
<evidence type="ECO:0000259" key="2">
    <source>
        <dbReference type="PROSITE" id="PS51736"/>
    </source>
</evidence>
<feature type="coiled-coil region" evidence="1">
    <location>
        <begin position="424"/>
        <end position="503"/>
    </location>
</feature>
<dbReference type="GO" id="GO:0003677">
    <property type="term" value="F:DNA binding"/>
    <property type="evidence" value="ECO:0007669"/>
    <property type="project" value="InterPro"/>
</dbReference>
<dbReference type="CDD" id="cd00338">
    <property type="entry name" value="Ser_Recombinase"/>
    <property type="match status" value="1"/>
</dbReference>
<dbReference type="GO" id="GO:0000150">
    <property type="term" value="F:DNA strand exchange activity"/>
    <property type="evidence" value="ECO:0007669"/>
    <property type="project" value="InterPro"/>
</dbReference>
<dbReference type="SMART" id="SM00857">
    <property type="entry name" value="Resolvase"/>
    <property type="match status" value="1"/>
</dbReference>
<reference evidence="4" key="1">
    <citation type="submission" date="2023-02" db="EMBL/GenBank/DDBJ databases">
        <title>Draft Whole-Genome Sequences of Bacillus Strains of Potential Probiotic for Poultry.</title>
        <authorList>
            <person name="Ma L.M."/>
            <person name="Lopez-Guerra N."/>
            <person name="Zhang G."/>
        </authorList>
    </citation>
    <scope>NUCLEOTIDE SEQUENCE</scope>
    <source>
        <strain evidence="4">OSU1013-24</strain>
    </source>
</reference>
<dbReference type="PROSITE" id="PS51736">
    <property type="entry name" value="RECOMBINASES_3"/>
    <property type="match status" value="1"/>
</dbReference>
<evidence type="ECO:0000256" key="1">
    <source>
        <dbReference type="SAM" id="Coils"/>
    </source>
</evidence>